<organism evidence="2 3">
    <name type="scientific">Shiella aurantiaca</name>
    <dbReference type="NCBI Taxonomy" id="3058365"/>
    <lineage>
        <taxon>Bacteria</taxon>
        <taxon>Pseudomonadati</taxon>
        <taxon>Bacteroidota</taxon>
        <taxon>Cytophagia</taxon>
        <taxon>Cytophagales</taxon>
        <taxon>Shiellaceae</taxon>
        <taxon>Shiella</taxon>
    </lineage>
</organism>
<dbReference type="SUPFAM" id="SSF51206">
    <property type="entry name" value="cAMP-binding domain-like"/>
    <property type="match status" value="1"/>
</dbReference>
<dbReference type="SMART" id="SM00100">
    <property type="entry name" value="cNMP"/>
    <property type="match status" value="1"/>
</dbReference>
<evidence type="ECO:0000313" key="2">
    <source>
        <dbReference type="EMBL" id="MDN4165111.1"/>
    </source>
</evidence>
<comment type="caution">
    <text evidence="2">The sequence shown here is derived from an EMBL/GenBank/DDBJ whole genome shotgun (WGS) entry which is preliminary data.</text>
</comment>
<dbReference type="Pfam" id="PF00027">
    <property type="entry name" value="cNMP_binding"/>
    <property type="match status" value="1"/>
</dbReference>
<dbReference type="PROSITE" id="PS50042">
    <property type="entry name" value="CNMP_BINDING_3"/>
    <property type="match status" value="1"/>
</dbReference>
<gene>
    <name evidence="2" type="ORF">QWY31_06340</name>
</gene>
<evidence type="ECO:0000259" key="1">
    <source>
        <dbReference type="PROSITE" id="PS50042"/>
    </source>
</evidence>
<accession>A0ABT8F564</accession>
<protein>
    <submittedName>
        <fullName evidence="2">Crp/Fnr family transcriptional regulator</fullName>
    </submittedName>
</protein>
<dbReference type="InterPro" id="IPR000595">
    <property type="entry name" value="cNMP-bd_dom"/>
</dbReference>
<keyword evidence="3" id="KW-1185">Reference proteome</keyword>
<name>A0ABT8F564_9BACT</name>
<proteinExistence type="predicted"/>
<dbReference type="Proteomes" id="UP001168552">
    <property type="component" value="Unassembled WGS sequence"/>
</dbReference>
<feature type="domain" description="Cyclic nucleotide-binding" evidence="1">
    <location>
        <begin position="17"/>
        <end position="114"/>
    </location>
</feature>
<dbReference type="InterPro" id="IPR018490">
    <property type="entry name" value="cNMP-bd_dom_sf"/>
</dbReference>
<dbReference type="Gene3D" id="2.60.120.10">
    <property type="entry name" value="Jelly Rolls"/>
    <property type="match status" value="1"/>
</dbReference>
<reference evidence="2" key="1">
    <citation type="submission" date="2023-06" db="EMBL/GenBank/DDBJ databases">
        <title>Cytophagales bacterium Strain LB-30, isolated from soil.</title>
        <authorList>
            <person name="Liu B."/>
        </authorList>
    </citation>
    <scope>NUCLEOTIDE SEQUENCE</scope>
    <source>
        <strain evidence="2">LB-30</strain>
    </source>
</reference>
<evidence type="ECO:0000313" key="3">
    <source>
        <dbReference type="Proteomes" id="UP001168552"/>
    </source>
</evidence>
<dbReference type="CDD" id="cd00038">
    <property type="entry name" value="CAP_ED"/>
    <property type="match status" value="1"/>
</dbReference>
<sequence>MIEILEKHITERIGKRPENLDKVLSQFESLNTKRGIHLLTQGDVCKYVYFIVKGCLQVYVLDKNGNESTRSFYFENAWVTDIFGFKNQVPSSEFVKCIEPCELLRIHFEPFQALCREVPQFDALYKEILEASYNNTVYRVNTLTSLDAFERVKWLMETKPLIMTRLSSKLIASYLGISPETLTRLKSKL</sequence>
<dbReference type="InterPro" id="IPR014710">
    <property type="entry name" value="RmlC-like_jellyroll"/>
</dbReference>
<dbReference type="RefSeq" id="WP_320003640.1">
    <property type="nucleotide sequence ID" value="NZ_JAUHJS010000003.1"/>
</dbReference>
<dbReference type="EMBL" id="JAUHJS010000003">
    <property type="protein sequence ID" value="MDN4165111.1"/>
    <property type="molecule type" value="Genomic_DNA"/>
</dbReference>